<feature type="domain" description="Mce/MlaD" evidence="3">
    <location>
        <begin position="40"/>
        <end position="117"/>
    </location>
</feature>
<keyword evidence="2" id="KW-1133">Transmembrane helix</keyword>
<dbReference type="Pfam" id="PF02470">
    <property type="entry name" value="MlaD"/>
    <property type="match status" value="1"/>
</dbReference>
<evidence type="ECO:0000313" key="5">
    <source>
        <dbReference type="Proteomes" id="UP000429232"/>
    </source>
</evidence>
<dbReference type="AlphaFoldDB" id="A0A6I4INZ0"/>
<keyword evidence="5" id="KW-1185">Reference proteome</keyword>
<dbReference type="PANTHER" id="PTHR33371:SF4">
    <property type="entry name" value="INTERMEMBRANE PHOSPHOLIPID TRANSPORT SYSTEM BINDING PROTEIN MLAD"/>
    <property type="match status" value="1"/>
</dbReference>
<dbReference type="RefSeq" id="WP_157525839.1">
    <property type="nucleotide sequence ID" value="NZ_CP066775.1"/>
</dbReference>
<evidence type="ECO:0000256" key="2">
    <source>
        <dbReference type="SAM" id="Phobius"/>
    </source>
</evidence>
<name>A0A6I4INZ0_9SPHI</name>
<keyword evidence="2" id="KW-0812">Transmembrane</keyword>
<gene>
    <name evidence="4" type="ORF">GO620_008810</name>
</gene>
<dbReference type="Proteomes" id="UP000429232">
    <property type="component" value="Chromosome"/>
</dbReference>
<dbReference type="EMBL" id="CP066775">
    <property type="protein sequence ID" value="QQL48296.1"/>
    <property type="molecule type" value="Genomic_DNA"/>
</dbReference>
<evidence type="ECO:0000256" key="1">
    <source>
        <dbReference type="SAM" id="MobiDB-lite"/>
    </source>
</evidence>
<evidence type="ECO:0000259" key="3">
    <source>
        <dbReference type="Pfam" id="PF02470"/>
    </source>
</evidence>
<reference evidence="4 5" key="1">
    <citation type="submission" date="2020-12" db="EMBL/GenBank/DDBJ databases">
        <title>HMF7856_wgs.fasta genome submission.</title>
        <authorList>
            <person name="Kang H."/>
            <person name="Kim H."/>
            <person name="Joh K."/>
        </authorList>
    </citation>
    <scope>NUCLEOTIDE SEQUENCE [LARGE SCALE GENOMIC DNA]</scope>
    <source>
        <strain evidence="4 5">HMF7856</strain>
    </source>
</reference>
<dbReference type="InterPro" id="IPR003399">
    <property type="entry name" value="Mce/MlaD"/>
</dbReference>
<feature type="region of interest" description="Disordered" evidence="1">
    <location>
        <begin position="320"/>
        <end position="341"/>
    </location>
</feature>
<dbReference type="InterPro" id="IPR052336">
    <property type="entry name" value="MlaD_Phospholipid_Transporter"/>
</dbReference>
<feature type="compositionally biased region" description="Polar residues" evidence="1">
    <location>
        <begin position="331"/>
        <end position="341"/>
    </location>
</feature>
<sequence>MNNADNKKAIWVGVFIAIGIAIFIVGVLTFGNERKTFSNGLHISAVFNDVNGLTKGNNVWFSGVKVGTIKDIKFTGVSQVYVTMNIDKNAQQYIRRNAGVRVSAEGFIGNKLIVIEGGSPSAPVIEDGDRLNAVPTMSTDDITKTLQKNNLNLLAITSDFKALTRKIIEGKGMVGQLMTDSTVAMRFRNMVTKLDETSNSTASMAHQLQAYGVKLNSKDGLANKLVTDTATFKKFEAAVEQLRQTTKAANTFTQNLNKASEKLNSTDNVLGVLLNDKKSATQVQSSINNLQEGSVKLNDDLEAAQHNFFLKGFFKKRAKQQEEQKKLQQQNSATPAGTPQQ</sequence>
<accession>A0A6I4INZ0</accession>
<keyword evidence="2" id="KW-0472">Membrane</keyword>
<evidence type="ECO:0000313" key="4">
    <source>
        <dbReference type="EMBL" id="QQL48296.1"/>
    </source>
</evidence>
<dbReference type="KEGG" id="mgik:GO620_008810"/>
<dbReference type="PANTHER" id="PTHR33371">
    <property type="entry name" value="INTERMEMBRANE PHOSPHOLIPID TRANSPORT SYSTEM BINDING PROTEIN MLAD-RELATED"/>
    <property type="match status" value="1"/>
</dbReference>
<proteinExistence type="predicted"/>
<protein>
    <submittedName>
        <fullName evidence="4">MCE family protein</fullName>
    </submittedName>
</protein>
<organism evidence="4 5">
    <name type="scientific">Mucilaginibacter ginkgonis</name>
    <dbReference type="NCBI Taxonomy" id="2682091"/>
    <lineage>
        <taxon>Bacteria</taxon>
        <taxon>Pseudomonadati</taxon>
        <taxon>Bacteroidota</taxon>
        <taxon>Sphingobacteriia</taxon>
        <taxon>Sphingobacteriales</taxon>
        <taxon>Sphingobacteriaceae</taxon>
        <taxon>Mucilaginibacter</taxon>
    </lineage>
</organism>
<feature type="transmembrane region" description="Helical" evidence="2">
    <location>
        <begin position="9"/>
        <end position="31"/>
    </location>
</feature>